<dbReference type="AlphaFoldDB" id="A0A3S1CLV6"/>
<reference evidence="1" key="1">
    <citation type="submission" date="2018-12" db="EMBL/GenBank/DDBJ databases">
        <authorList>
            <person name="Will S."/>
            <person name="Neumann-Schaal M."/>
            <person name="Henke P."/>
        </authorList>
    </citation>
    <scope>NUCLEOTIDE SEQUENCE</scope>
    <source>
        <strain evidence="1">PCC 7102</strain>
    </source>
</reference>
<comment type="caution">
    <text evidence="1">The sequence shown here is derived from an EMBL/GenBank/DDBJ whole genome shotgun (WGS) entry which is preliminary data.</text>
</comment>
<evidence type="ECO:0000313" key="2">
    <source>
        <dbReference type="Proteomes" id="UP000271624"/>
    </source>
</evidence>
<reference evidence="1" key="2">
    <citation type="journal article" date="2019" name="Genome Biol. Evol.">
        <title>Day and night: Metabolic profiles and evolutionary relationships of six axenic non-marine cyanobacteria.</title>
        <authorList>
            <person name="Will S.E."/>
            <person name="Henke P."/>
            <person name="Boedeker C."/>
            <person name="Huang S."/>
            <person name="Brinkmann H."/>
            <person name="Rohde M."/>
            <person name="Jarek M."/>
            <person name="Friedl T."/>
            <person name="Seufert S."/>
            <person name="Schumacher M."/>
            <person name="Overmann J."/>
            <person name="Neumann-Schaal M."/>
            <person name="Petersen J."/>
        </authorList>
    </citation>
    <scope>NUCLEOTIDE SEQUENCE [LARGE SCALE GENOMIC DNA]</scope>
    <source>
        <strain evidence="1">PCC 7102</strain>
    </source>
</reference>
<gene>
    <name evidence="1" type="ORF">DSM106972_041280</name>
</gene>
<name>A0A3S1CLV6_9CYAN</name>
<proteinExistence type="predicted"/>
<dbReference type="EMBL" id="RSCL01000009">
    <property type="protein sequence ID" value="RUT05307.1"/>
    <property type="molecule type" value="Genomic_DNA"/>
</dbReference>
<sequence length="56" mass="6624">MLLSQNFYLIHKYYKIEIESRVWGKIIRTDGTVKFLSLVSNFVFSQRFGTIHAAKK</sequence>
<dbReference type="Proteomes" id="UP000271624">
    <property type="component" value="Unassembled WGS sequence"/>
</dbReference>
<organism evidence="1 2">
    <name type="scientific">Dulcicalothrix desertica PCC 7102</name>
    <dbReference type="NCBI Taxonomy" id="232991"/>
    <lineage>
        <taxon>Bacteria</taxon>
        <taxon>Bacillati</taxon>
        <taxon>Cyanobacteriota</taxon>
        <taxon>Cyanophyceae</taxon>
        <taxon>Nostocales</taxon>
        <taxon>Calotrichaceae</taxon>
        <taxon>Dulcicalothrix</taxon>
    </lineage>
</organism>
<accession>A0A3S1CLV6</accession>
<protein>
    <submittedName>
        <fullName evidence="1">Uncharacterized protein</fullName>
    </submittedName>
</protein>
<evidence type="ECO:0000313" key="1">
    <source>
        <dbReference type="EMBL" id="RUT05307.1"/>
    </source>
</evidence>
<keyword evidence="2" id="KW-1185">Reference proteome</keyword>